<feature type="region of interest" description="Disordered" evidence="1">
    <location>
        <begin position="25"/>
        <end position="50"/>
    </location>
</feature>
<keyword evidence="2" id="KW-1185">Reference proteome</keyword>
<evidence type="ECO:0000313" key="3">
    <source>
        <dbReference type="WBParaSite" id="Csp11.Scaffold627.g6925.t1"/>
    </source>
</evidence>
<dbReference type="AlphaFoldDB" id="A0A1I7TKW5"/>
<evidence type="ECO:0000313" key="2">
    <source>
        <dbReference type="Proteomes" id="UP000095282"/>
    </source>
</evidence>
<dbReference type="Proteomes" id="UP000095282">
    <property type="component" value="Unplaced"/>
</dbReference>
<dbReference type="InterPro" id="IPR009689">
    <property type="entry name" value="DUF1280"/>
</dbReference>
<feature type="compositionally biased region" description="Basic and acidic residues" evidence="1">
    <location>
        <begin position="32"/>
        <end position="50"/>
    </location>
</feature>
<sequence>MPPFKKPTKQRLERFNALIAGRLNMKRRRRRSTPEIRESVKNLKSENRTMSDKIINQDEKISKTFQPLNEYTTNQSDYHQRTAVLRCEKYMKSRARTPDAFSHLLNDIVKQAVTKDPSMMRLSTEQTFILETSAKLSDGSLKTIKSLFRKNLGYDVLTTKNSVSEFKKQMGIPSFYSFDVVEKTRLLVNGKEKYKTSIIKILDLQKAIEKRLETLEIQITLFFVCKATKVQKRRSYVFQSKMWRTQSIENVEKMWRKCGELATQSTTRTRGDQEIRCSLPNSVYRSVRRPFS</sequence>
<proteinExistence type="predicted"/>
<protein>
    <submittedName>
        <fullName evidence="3">MAGE domain-containing protein</fullName>
    </submittedName>
</protein>
<accession>A0A1I7TKW5</accession>
<dbReference type="WBParaSite" id="Csp11.Scaffold627.g6925.t1">
    <property type="protein sequence ID" value="Csp11.Scaffold627.g6925.t1"/>
    <property type="gene ID" value="Csp11.Scaffold627.g6925"/>
</dbReference>
<dbReference type="Pfam" id="PF06918">
    <property type="entry name" value="DUF1280"/>
    <property type="match status" value="1"/>
</dbReference>
<reference evidence="3" key="1">
    <citation type="submission" date="2016-11" db="UniProtKB">
        <authorList>
            <consortium name="WormBaseParasite"/>
        </authorList>
    </citation>
    <scope>IDENTIFICATION</scope>
</reference>
<dbReference type="eggNOG" id="ENOG502TK59">
    <property type="taxonomic scope" value="Eukaryota"/>
</dbReference>
<evidence type="ECO:0000256" key="1">
    <source>
        <dbReference type="SAM" id="MobiDB-lite"/>
    </source>
</evidence>
<name>A0A1I7TKW5_9PELO</name>
<organism evidence="2 3">
    <name type="scientific">Caenorhabditis tropicalis</name>
    <dbReference type="NCBI Taxonomy" id="1561998"/>
    <lineage>
        <taxon>Eukaryota</taxon>
        <taxon>Metazoa</taxon>
        <taxon>Ecdysozoa</taxon>
        <taxon>Nematoda</taxon>
        <taxon>Chromadorea</taxon>
        <taxon>Rhabditida</taxon>
        <taxon>Rhabditina</taxon>
        <taxon>Rhabditomorpha</taxon>
        <taxon>Rhabditoidea</taxon>
        <taxon>Rhabditidae</taxon>
        <taxon>Peloderinae</taxon>
        <taxon>Caenorhabditis</taxon>
    </lineage>
</organism>